<protein>
    <submittedName>
        <fullName evidence="4">Right-handed parallel beta-helix repeat-containing protein</fullName>
    </submittedName>
</protein>
<reference evidence="4 5" key="1">
    <citation type="submission" date="2020-06" db="EMBL/GenBank/DDBJ databases">
        <authorList>
            <person name="Hwang Y.J."/>
        </authorList>
    </citation>
    <scope>NUCLEOTIDE SEQUENCE [LARGE SCALE GENOMIC DNA]</scope>
    <source>
        <strain evidence="4 5">KUDC8001</strain>
    </source>
</reference>
<sequence length="1376" mass="151047">MKKSAFFLLLVPALAFSLTSVYGQGSFTPPERQINNFSVRQGYRIDQHPRFLADVNGDKQADVVAFGNKGVYVSYSKGTSFEAPVRVLQNFSYNRGWRVEQHPRFLADVNGDNQADIIGFYDNGVHVSYSTGTGFTSPQLEVEDFGTDKGWQVENHPRMMADVNGDNRADIVGFASSGVYVSYSTGTGFTIPELEVEEFGRLAGGWRVDRHPRFLADVNGDNQTDIVGFSSYGVDVSFSTGKNFTAPARLLSNYGYESEGYRVDRNPRFLADVNGDKRSDIVAFGNRGVYVSFSTGTDFTDPIRVLQNFSYNRGWRVEQHPRYLADIDGNNMADIVGITEDGVYVSYSTGEGFTTPKLGVEEYGYNNGWRVESHPRILADINGDNRADIAGFGEKGVIVSYSYEFNEPVSWDRSYAKNTGNFSWHNLKATLPTADGGYILAGNYLNFILGITSSATNYWPDYTKSIYWIVKTDGRGNRLWDKTFGDNWSDELASIIQTSDGGYLLAGTSYDSEEKSDYWLVKISSTGTKQWEKKYGGNGKDELSSLISTADGGYLLAGTSNSKASGDKSQSSFSRDYWVVKVNSQGARQWDKTYSSFSDDVLAEVISTSDGGYLVTGTGSTIKGVGKGGNDYWVVKTDNNGNKQWDKRYGGTRNDALASVVSTSDGGYLLAGTSNSLINNDKSQDSFTRDYWVLKVNEVGDKQWDKTYGNIITDDELTSVISTADGGYLLGGKANSVFVLGKGRYDYWVVKIGNTGIKFGDKRYGGTGNDELATVVNNFNGTYLLAGSSESPKSGDKTQALRSRRDYWILTIGFEVDYYVSTSGSDSNPGTITKPLRTIQHALDLAIPGATIYVRKGVYQERLVWKNSGTVTAPIKLTNYKAESAELDGSNFNDKADIALFEIASKSYVRINGLQIHNYYRDYAKGIFIHGAGTNVQVTNCKVYNIGWTSNASTKPGSGNNANPFVIVGNSSASYNNLYIGSNEIYNNITGYSESLTITGNVENFVVEKNTVHDNTNIGIVIAGHYSWTVAEGAENLNQARNGKVLGNTAYRCVSQVATSAGIYVDGGKMIIVEGNKSFENGVGISLGCENPNRTATEISVRSNFIYNNIEGGIIVGANASGSRVESSKINNNTFFKNNSRGDYGGEIYLQNTYGITIKNNIIYALSNVVVIARAGYISTELAMNYNHYYSAATGNNDQIIFDWHTIDSNGKDYNSLASFKTGTGLEANGHYANPIFVTTTLPNPNLHLSSNSLAINSGDPNYIPVIRERDIDGELRLQSSRIDVGADETSYTNPPSATLLVLNEKFRPFKLYPNPAKDYFYLDSDAVIRIQSANGNILHRGNYKKGEAISITKLPRGLYYVINENSKSAIKLIVN</sequence>
<evidence type="ECO:0000259" key="2">
    <source>
        <dbReference type="Pfam" id="PF07602"/>
    </source>
</evidence>
<dbReference type="Pfam" id="PF18962">
    <property type="entry name" value="Por_Secre_tail"/>
    <property type="match status" value="1"/>
</dbReference>
<dbReference type="SUPFAM" id="SSF69318">
    <property type="entry name" value="Integrin alpha N-terminal domain"/>
    <property type="match status" value="1"/>
</dbReference>
<evidence type="ECO:0000259" key="3">
    <source>
        <dbReference type="Pfam" id="PF18962"/>
    </source>
</evidence>
<dbReference type="PANTHER" id="PTHR42754:SF1">
    <property type="entry name" value="LIPOPROTEIN"/>
    <property type="match status" value="1"/>
</dbReference>
<accession>A0A7L7LB25</accession>
<gene>
    <name evidence="4" type="ORF">HUW48_19265</name>
</gene>
<evidence type="ECO:0000256" key="1">
    <source>
        <dbReference type="SAM" id="SignalP"/>
    </source>
</evidence>
<dbReference type="Gene3D" id="2.160.20.10">
    <property type="entry name" value="Single-stranded right-handed beta-helix, Pectin lyase-like"/>
    <property type="match status" value="1"/>
</dbReference>
<dbReference type="SMART" id="SM00710">
    <property type="entry name" value="PbH1"/>
    <property type="match status" value="7"/>
</dbReference>
<dbReference type="RefSeq" id="WP_182412490.1">
    <property type="nucleotide sequence ID" value="NZ_CP055153.1"/>
</dbReference>
<proteinExistence type="predicted"/>
<dbReference type="InterPro" id="IPR011050">
    <property type="entry name" value="Pectin_lyase_fold/virulence"/>
</dbReference>
<feature type="domain" description="DUF1565" evidence="2">
    <location>
        <begin position="823"/>
        <end position="862"/>
    </location>
</feature>
<dbReference type="PANTHER" id="PTHR42754">
    <property type="entry name" value="ENDOGLUCANASE"/>
    <property type="match status" value="1"/>
</dbReference>
<dbReference type="EMBL" id="CP055153">
    <property type="protein sequence ID" value="QMU30032.1"/>
    <property type="molecule type" value="Genomic_DNA"/>
</dbReference>
<organism evidence="4 5">
    <name type="scientific">Adhaeribacter radiodurans</name>
    <dbReference type="NCBI Taxonomy" id="2745197"/>
    <lineage>
        <taxon>Bacteria</taxon>
        <taxon>Pseudomonadati</taxon>
        <taxon>Bacteroidota</taxon>
        <taxon>Cytophagia</taxon>
        <taxon>Cytophagales</taxon>
        <taxon>Hymenobacteraceae</taxon>
        <taxon>Adhaeribacter</taxon>
    </lineage>
</organism>
<dbReference type="InterPro" id="IPR026444">
    <property type="entry name" value="Secre_tail"/>
</dbReference>
<feature type="signal peptide" evidence="1">
    <location>
        <begin position="1"/>
        <end position="23"/>
    </location>
</feature>
<name>A0A7L7LB25_9BACT</name>
<dbReference type="Proteomes" id="UP000514509">
    <property type="component" value="Chromosome"/>
</dbReference>
<dbReference type="KEGG" id="add:HUW48_19265"/>
<feature type="domain" description="Secretion system C-terminal sorting" evidence="3">
    <location>
        <begin position="1312"/>
        <end position="1375"/>
    </location>
</feature>
<keyword evidence="5" id="KW-1185">Reference proteome</keyword>
<dbReference type="InterPro" id="IPR011459">
    <property type="entry name" value="DUF1565"/>
</dbReference>
<feature type="chain" id="PRO_5029827659" evidence="1">
    <location>
        <begin position="24"/>
        <end position="1376"/>
    </location>
</feature>
<dbReference type="InterPro" id="IPR006626">
    <property type="entry name" value="PbH1"/>
</dbReference>
<dbReference type="InterPro" id="IPR028994">
    <property type="entry name" value="Integrin_alpha_N"/>
</dbReference>
<dbReference type="InterPro" id="IPR012334">
    <property type="entry name" value="Pectin_lyas_fold"/>
</dbReference>
<keyword evidence="1" id="KW-0732">Signal</keyword>
<dbReference type="SUPFAM" id="SSF51126">
    <property type="entry name" value="Pectin lyase-like"/>
    <property type="match status" value="1"/>
</dbReference>
<dbReference type="Pfam" id="PF07602">
    <property type="entry name" value="DUF1565"/>
    <property type="match status" value="1"/>
</dbReference>
<reference evidence="4 5" key="2">
    <citation type="submission" date="2020-08" db="EMBL/GenBank/DDBJ databases">
        <title>Adhaeribacter dokdonensis sp. nov., isolated from the rhizosphere of Elymus tsukushiensis, a plant native to the Dokdo Islands, Republic of Korea.</title>
        <authorList>
            <person name="Ghim S.Y."/>
        </authorList>
    </citation>
    <scope>NUCLEOTIDE SEQUENCE [LARGE SCALE GENOMIC DNA]</scope>
    <source>
        <strain evidence="4 5">KUDC8001</strain>
    </source>
</reference>
<evidence type="ECO:0000313" key="4">
    <source>
        <dbReference type="EMBL" id="QMU30032.1"/>
    </source>
</evidence>
<evidence type="ECO:0000313" key="5">
    <source>
        <dbReference type="Proteomes" id="UP000514509"/>
    </source>
</evidence>